<dbReference type="Proteomes" id="UP001155182">
    <property type="component" value="Unassembled WGS sequence"/>
</dbReference>
<reference evidence="1" key="1">
    <citation type="submission" date="2022-06" db="EMBL/GenBank/DDBJ databases">
        <title>Solitalea sp. MAHUQ-68 isolated from rhizospheric soil.</title>
        <authorList>
            <person name="Huq M.A."/>
        </authorList>
    </citation>
    <scope>NUCLEOTIDE SEQUENCE</scope>
    <source>
        <strain evidence="1">MAHUQ-68</strain>
    </source>
</reference>
<dbReference type="InterPro" id="IPR029068">
    <property type="entry name" value="Glyas_Bleomycin-R_OHBP_Dase"/>
</dbReference>
<proteinExistence type="predicted"/>
<dbReference type="RefSeq" id="WP_252587535.1">
    <property type="nucleotide sequence ID" value="NZ_JAMWYS010000028.1"/>
</dbReference>
<evidence type="ECO:0000313" key="2">
    <source>
        <dbReference type="Proteomes" id="UP001155182"/>
    </source>
</evidence>
<evidence type="ECO:0008006" key="3">
    <source>
        <dbReference type="Google" id="ProtNLM"/>
    </source>
</evidence>
<dbReference type="EMBL" id="JAMWYS010000028">
    <property type="protein sequence ID" value="MCO4293045.1"/>
    <property type="molecule type" value="Genomic_DNA"/>
</dbReference>
<dbReference type="AlphaFoldDB" id="A0A9X2F2Q7"/>
<evidence type="ECO:0000313" key="1">
    <source>
        <dbReference type="EMBL" id="MCO4293045.1"/>
    </source>
</evidence>
<name>A0A9X2F2Q7_9SPHI</name>
<protein>
    <recommendedName>
        <fullName evidence="3">Glyoxalase</fullName>
    </recommendedName>
</protein>
<dbReference type="Gene3D" id="3.10.180.10">
    <property type="entry name" value="2,3-Dihydroxybiphenyl 1,2-Dioxygenase, domain 1"/>
    <property type="match status" value="1"/>
</dbReference>
<keyword evidence="2" id="KW-1185">Reference proteome</keyword>
<organism evidence="1 2">
    <name type="scientific">Solitalea agri</name>
    <dbReference type="NCBI Taxonomy" id="2953739"/>
    <lineage>
        <taxon>Bacteria</taxon>
        <taxon>Pseudomonadati</taxon>
        <taxon>Bacteroidota</taxon>
        <taxon>Sphingobacteriia</taxon>
        <taxon>Sphingobacteriales</taxon>
        <taxon>Sphingobacteriaceae</taxon>
        <taxon>Solitalea</taxon>
    </lineage>
</organism>
<dbReference type="SUPFAM" id="SSF54593">
    <property type="entry name" value="Glyoxalase/Bleomycin resistance protein/Dihydroxybiphenyl dioxygenase"/>
    <property type="match status" value="1"/>
</dbReference>
<gene>
    <name evidence="1" type="ORF">NF867_09235</name>
</gene>
<sequence>MSLFVFNQLSFYLQDYFVEEWLNNTMVLAEVDNVEDYWTFLTELKLDNKYSGVKLIPIQQNDWGKECLLIDPSGVLWHFAEFN</sequence>
<comment type="caution">
    <text evidence="1">The sequence shown here is derived from an EMBL/GenBank/DDBJ whole genome shotgun (WGS) entry which is preliminary data.</text>
</comment>
<accession>A0A9X2F2Q7</accession>